<comment type="caution">
    <text evidence="9">The sequence shown here is derived from an EMBL/GenBank/DDBJ whole genome shotgun (WGS) entry which is preliminary data.</text>
</comment>
<accession>A0AAD9KFU2</accession>
<dbReference type="EMBL" id="JAODUP010000003">
    <property type="protein sequence ID" value="KAK2170357.1"/>
    <property type="molecule type" value="Genomic_DNA"/>
</dbReference>
<comment type="function">
    <text evidence="8">6-O-sulfation enzyme which catalyzes the transfer of sulfate from 3'-phosphoadenosine 5'-phosphosulfate (PAPS) to position 6 of the N-sulfoglucosamine residue (GlcNS) of heparan sulfate.</text>
</comment>
<name>A0AAD9KFU2_9ANNE</name>
<evidence type="ECO:0000256" key="5">
    <source>
        <dbReference type="ARBA" id="ARBA00022989"/>
    </source>
</evidence>
<dbReference type="PANTHER" id="PTHR12812:SF0">
    <property type="entry name" value="HEPARAN-SULFATE 6-O-SULFOTRANSFERASE"/>
    <property type="match status" value="1"/>
</dbReference>
<comment type="catalytic activity">
    <reaction evidence="8">
        <text>alpha-D-glucosaminyl-[heparan sulfate](n) + 3'-phosphoadenylyl sulfate = 6-sulfo-alpha-D-glucosaminyl-[heparan sulfate](n) + adenosine 3',5'-bisphosphate + H(+)</text>
        <dbReference type="Rhea" id="RHEA:56604"/>
        <dbReference type="Rhea" id="RHEA-COMP:9830"/>
        <dbReference type="Rhea" id="RHEA-COMP:14621"/>
        <dbReference type="ChEBI" id="CHEBI:15378"/>
        <dbReference type="ChEBI" id="CHEBI:58339"/>
        <dbReference type="ChEBI" id="CHEBI:58343"/>
        <dbReference type="ChEBI" id="CHEBI:58388"/>
        <dbReference type="ChEBI" id="CHEBI:140604"/>
    </reaction>
</comment>
<keyword evidence="10" id="KW-1185">Reference proteome</keyword>
<dbReference type="Pfam" id="PF03567">
    <property type="entry name" value="Sulfotransfer_2"/>
    <property type="match status" value="1"/>
</dbReference>
<evidence type="ECO:0000256" key="6">
    <source>
        <dbReference type="ARBA" id="ARBA00023136"/>
    </source>
</evidence>
<dbReference type="GO" id="GO:0016020">
    <property type="term" value="C:membrane"/>
    <property type="evidence" value="ECO:0007669"/>
    <property type="project" value="UniProtKB-SubCell"/>
</dbReference>
<organism evidence="9 10">
    <name type="scientific">Paralvinella palmiformis</name>
    <dbReference type="NCBI Taxonomy" id="53620"/>
    <lineage>
        <taxon>Eukaryota</taxon>
        <taxon>Metazoa</taxon>
        <taxon>Spiralia</taxon>
        <taxon>Lophotrochozoa</taxon>
        <taxon>Annelida</taxon>
        <taxon>Polychaeta</taxon>
        <taxon>Sedentaria</taxon>
        <taxon>Canalipalpata</taxon>
        <taxon>Terebellida</taxon>
        <taxon>Terebelliformia</taxon>
        <taxon>Alvinellidae</taxon>
        <taxon>Paralvinella</taxon>
    </lineage>
</organism>
<evidence type="ECO:0000256" key="3">
    <source>
        <dbReference type="ARBA" id="ARBA00022679"/>
    </source>
</evidence>
<evidence type="ECO:0000313" key="9">
    <source>
        <dbReference type="EMBL" id="KAK2170357.1"/>
    </source>
</evidence>
<dbReference type="Proteomes" id="UP001208570">
    <property type="component" value="Unassembled WGS sequence"/>
</dbReference>
<comment type="similarity">
    <text evidence="2 8">Belongs to the sulfotransferase 6 family.</text>
</comment>
<dbReference type="EC" id="2.8.2.-" evidence="8"/>
<keyword evidence="6 8" id="KW-0472">Membrane</keyword>
<feature type="transmembrane region" description="Helical" evidence="8">
    <location>
        <begin position="16"/>
        <end position="34"/>
    </location>
</feature>
<keyword evidence="5 8" id="KW-1133">Transmembrane helix</keyword>
<dbReference type="InterPro" id="IPR027417">
    <property type="entry name" value="P-loop_NTPase"/>
</dbReference>
<dbReference type="Gene3D" id="3.40.50.300">
    <property type="entry name" value="P-loop containing nucleotide triphosphate hydrolases"/>
    <property type="match status" value="1"/>
</dbReference>
<proteinExistence type="inferred from homology"/>
<evidence type="ECO:0000256" key="1">
    <source>
        <dbReference type="ARBA" id="ARBA00004167"/>
    </source>
</evidence>
<keyword evidence="3 8" id="KW-0808">Transferase</keyword>
<evidence type="ECO:0000256" key="8">
    <source>
        <dbReference type="RuleBase" id="RU364122"/>
    </source>
</evidence>
<dbReference type="InterPro" id="IPR005331">
    <property type="entry name" value="Sulfotransferase"/>
</dbReference>
<reference evidence="9" key="1">
    <citation type="journal article" date="2023" name="Mol. Biol. Evol.">
        <title>Third-Generation Sequencing Reveals the Adaptive Role of the Epigenome in Three Deep-Sea Polychaetes.</title>
        <authorList>
            <person name="Perez M."/>
            <person name="Aroh O."/>
            <person name="Sun Y."/>
            <person name="Lan Y."/>
            <person name="Juniper S.K."/>
            <person name="Young C.R."/>
            <person name="Angers B."/>
            <person name="Qian P.Y."/>
        </authorList>
    </citation>
    <scope>NUCLEOTIDE SEQUENCE</scope>
    <source>
        <strain evidence="9">P08H-3</strain>
    </source>
</reference>
<gene>
    <name evidence="9" type="ORF">LSH36_3g18016</name>
</gene>
<evidence type="ECO:0000256" key="4">
    <source>
        <dbReference type="ARBA" id="ARBA00022692"/>
    </source>
</evidence>
<dbReference type="AlphaFoldDB" id="A0AAD9KFU2"/>
<protein>
    <recommendedName>
        <fullName evidence="8">Heparan-sulfate 6-O-sulfotransferase</fullName>
        <ecNumber evidence="8">2.8.2.-</ecNumber>
    </recommendedName>
</protein>
<evidence type="ECO:0000256" key="2">
    <source>
        <dbReference type="ARBA" id="ARBA00010109"/>
    </source>
</evidence>
<dbReference type="PANTHER" id="PTHR12812">
    <property type="entry name" value="HEPARAN SULFATE 6-O-SULFOTRANSFERASE 3"/>
    <property type="match status" value="1"/>
</dbReference>
<comment type="subcellular location">
    <subcellularLocation>
        <location evidence="1">Membrane</location>
        <topology evidence="1">Single-pass membrane protein</topology>
    </subcellularLocation>
    <subcellularLocation>
        <location evidence="8">Membrane</location>
        <topology evidence="8">Single-pass type II membrane protein</topology>
    </subcellularLocation>
</comment>
<sequence>MLLRLFEHISSSVVRYQRIFFVIMFVAFVVLLLVESQHNFRFSPTYLAKKQSRKSATFAPFGSGGQTTDRPVNVSGVFHTGSSIQREHHKGGHFIIDPLQSKTEPEVRGRPQIHEDKTEVEIAKHWQPSADQMKALSEHHIRQSLDFEAEDILVFMHIPKTSGKTFNKHLVIDMEVPEEIRCRCKTLDKPHGCKCLNSDGYIWLFSRLTTAWPCGVHPSWSDLSLDCLNHAMSRKEGRNRKRKFTIVTILRSPYTRYISEWHNIQEHGQWKPFQNLRCYPLTRENFCYEDNWVGVTLDQFLDCPNNPGNNRQVRMLADLHMANCSQILEWLDMPEIKDEVQDISKRYQYIINNPLLRSAIHNLKHLTFFGLEEHQRESEYLFTRTFGYTFKSHFRQAKTFSEQVVISRRQRERILDLNRLDLVFYRYARELFFKRLHENVKRKHLFLADNVDFTTEATLA</sequence>
<evidence type="ECO:0000313" key="10">
    <source>
        <dbReference type="Proteomes" id="UP001208570"/>
    </source>
</evidence>
<dbReference type="InterPro" id="IPR010635">
    <property type="entry name" value="Heparan_SO4-6-sulfoTrfase"/>
</dbReference>
<keyword evidence="4 8" id="KW-0812">Transmembrane</keyword>
<keyword evidence="7" id="KW-0325">Glycoprotein</keyword>
<keyword evidence="8" id="KW-0735">Signal-anchor</keyword>
<dbReference type="GO" id="GO:0017095">
    <property type="term" value="F:heparan sulfate 6-sulfotransferase activity"/>
    <property type="evidence" value="ECO:0007669"/>
    <property type="project" value="TreeGrafter"/>
</dbReference>
<evidence type="ECO:0000256" key="7">
    <source>
        <dbReference type="ARBA" id="ARBA00023180"/>
    </source>
</evidence>